<dbReference type="Proteomes" id="UP000198683">
    <property type="component" value="Unassembled WGS sequence"/>
</dbReference>
<sequence length="233" mass="25491">MPDDYVPTLPPERVEQIRRWHENAYRAAREEGAEEQTFAYLGRTIVVPPGVQPIAGMSHVLGEAVLAEVAEGDRVLDMGTGSGVNAVLAASKAAEVLAVDVSPAAVEAARRNAARNGVADRVEVRLSDVFSAVDGRFDLIVFDPPFRWFAPRDMFERASTDEGYRTMAAFFAGARDRLTPHGRMLVSFGTSGDLGHLRRLAGEAGFASETVATRSLVRDDDQVDYYTFRMTPK</sequence>
<reference evidence="2 3" key="1">
    <citation type="submission" date="2016-10" db="EMBL/GenBank/DDBJ databases">
        <authorList>
            <person name="de Groot N.N."/>
        </authorList>
    </citation>
    <scope>NUCLEOTIDE SEQUENCE [LARGE SCALE GENOMIC DNA]</scope>
    <source>
        <strain evidence="2 3">CGMCC 4.5681</strain>
    </source>
</reference>
<dbReference type="Gene3D" id="3.40.50.150">
    <property type="entry name" value="Vaccinia Virus protein VP39"/>
    <property type="match status" value="1"/>
</dbReference>
<name>A0A1G9KF56_9ACTN</name>
<keyword evidence="3" id="KW-1185">Reference proteome</keyword>
<dbReference type="EMBL" id="FNFB01000022">
    <property type="protein sequence ID" value="SDL48196.1"/>
    <property type="molecule type" value="Genomic_DNA"/>
</dbReference>
<evidence type="ECO:0000259" key="1">
    <source>
        <dbReference type="Pfam" id="PF05175"/>
    </source>
</evidence>
<keyword evidence="2" id="KW-0808">Transferase</keyword>
<evidence type="ECO:0000313" key="3">
    <source>
        <dbReference type="Proteomes" id="UP000198683"/>
    </source>
</evidence>
<dbReference type="RefSeq" id="WP_090770872.1">
    <property type="nucleotide sequence ID" value="NZ_FNFB01000022.1"/>
</dbReference>
<organism evidence="2 3">
    <name type="scientific">Nonomuraea maritima</name>
    <dbReference type="NCBI Taxonomy" id="683260"/>
    <lineage>
        <taxon>Bacteria</taxon>
        <taxon>Bacillati</taxon>
        <taxon>Actinomycetota</taxon>
        <taxon>Actinomycetes</taxon>
        <taxon>Streptosporangiales</taxon>
        <taxon>Streptosporangiaceae</taxon>
        <taxon>Nonomuraea</taxon>
    </lineage>
</organism>
<gene>
    <name evidence="2" type="ORF">SAMN05421874_12276</name>
</gene>
<dbReference type="Pfam" id="PF05175">
    <property type="entry name" value="MTS"/>
    <property type="match status" value="1"/>
</dbReference>
<proteinExistence type="predicted"/>
<keyword evidence="2" id="KW-0489">Methyltransferase</keyword>
<dbReference type="STRING" id="683260.SAMN05421874_12276"/>
<dbReference type="SUPFAM" id="SSF53335">
    <property type="entry name" value="S-adenosyl-L-methionine-dependent methyltransferases"/>
    <property type="match status" value="1"/>
</dbReference>
<dbReference type="CDD" id="cd02440">
    <property type="entry name" value="AdoMet_MTases"/>
    <property type="match status" value="1"/>
</dbReference>
<dbReference type="OrthoDB" id="9800643at2"/>
<feature type="domain" description="Methyltransferase small" evidence="1">
    <location>
        <begin position="71"/>
        <end position="186"/>
    </location>
</feature>
<dbReference type="GO" id="GO:0036009">
    <property type="term" value="F:protein-glutamine N-methyltransferase activity"/>
    <property type="evidence" value="ECO:0007669"/>
    <property type="project" value="TreeGrafter"/>
</dbReference>
<dbReference type="PANTHER" id="PTHR18895">
    <property type="entry name" value="HEMK METHYLTRANSFERASE"/>
    <property type="match status" value="1"/>
</dbReference>
<evidence type="ECO:0000313" key="2">
    <source>
        <dbReference type="EMBL" id="SDL48196.1"/>
    </source>
</evidence>
<dbReference type="PROSITE" id="PS00092">
    <property type="entry name" value="N6_MTASE"/>
    <property type="match status" value="1"/>
</dbReference>
<dbReference type="GO" id="GO:0032259">
    <property type="term" value="P:methylation"/>
    <property type="evidence" value="ECO:0007669"/>
    <property type="project" value="UniProtKB-KW"/>
</dbReference>
<dbReference type="GO" id="GO:0003676">
    <property type="term" value="F:nucleic acid binding"/>
    <property type="evidence" value="ECO:0007669"/>
    <property type="project" value="InterPro"/>
</dbReference>
<dbReference type="InterPro" id="IPR029063">
    <property type="entry name" value="SAM-dependent_MTases_sf"/>
</dbReference>
<dbReference type="InterPro" id="IPR050320">
    <property type="entry name" value="N5-glutamine_MTase"/>
</dbReference>
<dbReference type="PANTHER" id="PTHR18895:SF74">
    <property type="entry name" value="MTRF1L RELEASE FACTOR GLUTAMINE METHYLTRANSFERASE"/>
    <property type="match status" value="1"/>
</dbReference>
<dbReference type="InterPro" id="IPR007848">
    <property type="entry name" value="Small_mtfrase_dom"/>
</dbReference>
<dbReference type="InterPro" id="IPR002052">
    <property type="entry name" value="DNA_methylase_N6_adenine_CS"/>
</dbReference>
<dbReference type="AlphaFoldDB" id="A0A1G9KF56"/>
<accession>A0A1G9KF56</accession>
<protein>
    <submittedName>
        <fullName evidence="2">Release factor glutamine methyltransferase</fullName>
    </submittedName>
</protein>